<dbReference type="SUPFAM" id="SSF53850">
    <property type="entry name" value="Periplasmic binding protein-like II"/>
    <property type="match status" value="1"/>
</dbReference>
<name>A0ABY6GG28_9BURK</name>
<dbReference type="InterPro" id="IPR005064">
    <property type="entry name" value="BUG"/>
</dbReference>
<reference evidence="2" key="1">
    <citation type="submission" date="2022-09" db="EMBL/GenBank/DDBJ databases">
        <title>The complete genome of Acidovorax sp. 5MLIR.</title>
        <authorList>
            <person name="Liu L."/>
            <person name="Yue J."/>
            <person name="Yang F."/>
            <person name="Yuan J."/>
            <person name="Li L."/>
        </authorList>
    </citation>
    <scope>NUCLEOTIDE SEQUENCE</scope>
    <source>
        <strain evidence="2">5MLIR</strain>
        <plasmid evidence="2">unnamed2</plasmid>
    </source>
</reference>
<dbReference type="Gene3D" id="3.40.190.10">
    <property type="entry name" value="Periplasmic binding protein-like II"/>
    <property type="match status" value="1"/>
</dbReference>
<evidence type="ECO:0000313" key="3">
    <source>
        <dbReference type="Proteomes" id="UP001162800"/>
    </source>
</evidence>
<dbReference type="Pfam" id="PF03401">
    <property type="entry name" value="TctC"/>
    <property type="match status" value="1"/>
</dbReference>
<geneLocation type="plasmid" evidence="2 3">
    <name>unnamed2</name>
</geneLocation>
<proteinExistence type="inferred from homology"/>
<accession>A0ABY6GG28</accession>
<dbReference type="PANTHER" id="PTHR42928:SF5">
    <property type="entry name" value="BLR1237 PROTEIN"/>
    <property type="match status" value="1"/>
</dbReference>
<evidence type="ECO:0000256" key="1">
    <source>
        <dbReference type="ARBA" id="ARBA00006987"/>
    </source>
</evidence>
<dbReference type="PANTHER" id="PTHR42928">
    <property type="entry name" value="TRICARBOXYLATE-BINDING PROTEIN"/>
    <property type="match status" value="1"/>
</dbReference>
<organism evidence="2 3">
    <name type="scientific">Comamonas endophytica</name>
    <dbReference type="NCBI Taxonomy" id="2949090"/>
    <lineage>
        <taxon>Bacteria</taxon>
        <taxon>Pseudomonadati</taxon>
        <taxon>Pseudomonadota</taxon>
        <taxon>Betaproteobacteria</taxon>
        <taxon>Burkholderiales</taxon>
        <taxon>Comamonadaceae</taxon>
        <taxon>Comamonas</taxon>
    </lineage>
</organism>
<sequence>MAFLSNNHAVNPSVFKKLPYDSLNDITPLTIVGGVPIVLGVHPKAAARNVRELQALMKARPADLNYASSGNGTIFHLAAEVFLDAAQVSARHIPYKGVSPMAADLPSGQGEMGVLALGTAQPYIQSDALRVIGITGRTRMASLPGVPTIAEQGFTM</sequence>
<protein>
    <submittedName>
        <fullName evidence="2">Tripartite tricarboxylate transporter substrate-binding protein</fullName>
    </submittedName>
</protein>
<dbReference type="Gene3D" id="3.40.190.150">
    <property type="entry name" value="Bordetella uptake gene, domain 1"/>
    <property type="match status" value="1"/>
</dbReference>
<dbReference type="EMBL" id="CP106883">
    <property type="protein sequence ID" value="UYG54059.1"/>
    <property type="molecule type" value="Genomic_DNA"/>
</dbReference>
<comment type="similarity">
    <text evidence="1">Belongs to the UPF0065 (bug) family.</text>
</comment>
<evidence type="ECO:0000313" key="2">
    <source>
        <dbReference type="EMBL" id="UYG54059.1"/>
    </source>
</evidence>
<dbReference type="InterPro" id="IPR042100">
    <property type="entry name" value="Bug_dom1"/>
</dbReference>
<dbReference type="Proteomes" id="UP001162800">
    <property type="component" value="Plasmid unnamed2"/>
</dbReference>
<gene>
    <name evidence="2" type="ORF">M9799_20195</name>
</gene>
<keyword evidence="2" id="KW-0614">Plasmid</keyword>
<keyword evidence="3" id="KW-1185">Reference proteome</keyword>